<dbReference type="PANTHER" id="PTHR47272:SF2">
    <property type="entry name" value="PIGGYBAC TRANSPOSABLE ELEMENT-DERIVED PROTEIN 3-LIKE"/>
    <property type="match status" value="1"/>
</dbReference>
<evidence type="ECO:0000313" key="3">
    <source>
        <dbReference type="Proteomes" id="UP001159363"/>
    </source>
</evidence>
<organism evidence="2 3">
    <name type="scientific">Dryococelus australis</name>
    <dbReference type="NCBI Taxonomy" id="614101"/>
    <lineage>
        <taxon>Eukaryota</taxon>
        <taxon>Metazoa</taxon>
        <taxon>Ecdysozoa</taxon>
        <taxon>Arthropoda</taxon>
        <taxon>Hexapoda</taxon>
        <taxon>Insecta</taxon>
        <taxon>Pterygota</taxon>
        <taxon>Neoptera</taxon>
        <taxon>Polyneoptera</taxon>
        <taxon>Phasmatodea</taxon>
        <taxon>Verophasmatodea</taxon>
        <taxon>Anareolatae</taxon>
        <taxon>Phasmatidae</taxon>
        <taxon>Eurycanthinae</taxon>
        <taxon>Dryococelus</taxon>
    </lineage>
</organism>
<evidence type="ECO:0000313" key="2">
    <source>
        <dbReference type="EMBL" id="KAJ8867374.1"/>
    </source>
</evidence>
<dbReference type="Pfam" id="PF13843">
    <property type="entry name" value="DDE_Tnp_1_7"/>
    <property type="match status" value="2"/>
</dbReference>
<feature type="domain" description="PiggyBac transposable element-derived protein" evidence="1">
    <location>
        <begin position="122"/>
        <end position="194"/>
    </location>
</feature>
<accession>A0ABQ9G8K9</accession>
<proteinExistence type="predicted"/>
<keyword evidence="3" id="KW-1185">Reference proteome</keyword>
<gene>
    <name evidence="2" type="ORF">PR048_031175</name>
</gene>
<dbReference type="Proteomes" id="UP001159363">
    <property type="component" value="Chromosome 14"/>
</dbReference>
<protein>
    <recommendedName>
        <fullName evidence="1">PiggyBac transposable element-derived protein domain-containing protein</fullName>
    </recommendedName>
</protein>
<dbReference type="PANTHER" id="PTHR47272">
    <property type="entry name" value="DDE_TNP_1_7 DOMAIN-CONTAINING PROTEIN"/>
    <property type="match status" value="1"/>
</dbReference>
<comment type="caution">
    <text evidence="2">The sequence shown here is derived from an EMBL/GenBank/DDBJ whole genome shotgun (WGS) entry which is preliminary data.</text>
</comment>
<name>A0ABQ9G8K9_9NEOP</name>
<sequence>MYEVRPLYDSFRKQCLQLPMIPLKAVLSVEQYLQSKPCKWGIKILILCGESGICYDFLIYQASPTEIDPACIKQFGKPTEGRALLNRFASPPLLSDKEMAKNVRGCTDEVCHDNKSAVIDSNFLGVGKKDEVERLDKKGKKNIEVERPEVIKSYNKNMGTGSVSKPLYRIMTKSRKWTLRMLFHVVDLAIVNSWLEYRQDAKTAGIPQAHVLDLLHFRMRLTNSQQTS</sequence>
<dbReference type="InterPro" id="IPR029526">
    <property type="entry name" value="PGBD"/>
</dbReference>
<dbReference type="EMBL" id="JARBHB010000015">
    <property type="protein sequence ID" value="KAJ8867374.1"/>
    <property type="molecule type" value="Genomic_DNA"/>
</dbReference>
<evidence type="ECO:0000259" key="1">
    <source>
        <dbReference type="Pfam" id="PF13843"/>
    </source>
</evidence>
<feature type="domain" description="PiggyBac transposable element-derived protein" evidence="1">
    <location>
        <begin position="8"/>
        <end position="63"/>
    </location>
</feature>
<reference evidence="2 3" key="1">
    <citation type="submission" date="2023-02" db="EMBL/GenBank/DDBJ databases">
        <title>LHISI_Scaffold_Assembly.</title>
        <authorList>
            <person name="Stuart O.P."/>
            <person name="Cleave R."/>
            <person name="Magrath M.J.L."/>
            <person name="Mikheyev A.S."/>
        </authorList>
    </citation>
    <scope>NUCLEOTIDE SEQUENCE [LARGE SCALE GENOMIC DNA]</scope>
    <source>
        <strain evidence="2">Daus_M_001</strain>
        <tissue evidence="2">Leg muscle</tissue>
    </source>
</reference>